<accession>A0A5A7RKQ7</accession>
<dbReference type="AlphaFoldDB" id="A0A5A7RKQ7"/>
<evidence type="ECO:0000313" key="2">
    <source>
        <dbReference type="EMBL" id="GER57749.1"/>
    </source>
</evidence>
<dbReference type="Proteomes" id="UP000325081">
    <property type="component" value="Unassembled WGS sequence"/>
</dbReference>
<evidence type="ECO:0000313" key="3">
    <source>
        <dbReference type="Proteomes" id="UP000325081"/>
    </source>
</evidence>
<organism evidence="2 3">
    <name type="scientific">Striga asiatica</name>
    <name type="common">Asiatic witchweed</name>
    <name type="synonym">Buchnera asiatica</name>
    <dbReference type="NCBI Taxonomy" id="4170"/>
    <lineage>
        <taxon>Eukaryota</taxon>
        <taxon>Viridiplantae</taxon>
        <taxon>Streptophyta</taxon>
        <taxon>Embryophyta</taxon>
        <taxon>Tracheophyta</taxon>
        <taxon>Spermatophyta</taxon>
        <taxon>Magnoliopsida</taxon>
        <taxon>eudicotyledons</taxon>
        <taxon>Gunneridae</taxon>
        <taxon>Pentapetalae</taxon>
        <taxon>asterids</taxon>
        <taxon>lamiids</taxon>
        <taxon>Lamiales</taxon>
        <taxon>Orobanchaceae</taxon>
        <taxon>Buchnereae</taxon>
        <taxon>Striga</taxon>
    </lineage>
</organism>
<feature type="region of interest" description="Disordered" evidence="1">
    <location>
        <begin position="145"/>
        <end position="196"/>
    </location>
</feature>
<name>A0A5A7RKQ7_STRAF</name>
<keyword evidence="3" id="KW-1185">Reference proteome</keyword>
<reference evidence="3" key="1">
    <citation type="journal article" date="2019" name="Curr. Biol.">
        <title>Genome Sequence of Striga asiatica Provides Insight into the Evolution of Plant Parasitism.</title>
        <authorList>
            <person name="Yoshida S."/>
            <person name="Kim S."/>
            <person name="Wafula E.K."/>
            <person name="Tanskanen J."/>
            <person name="Kim Y.M."/>
            <person name="Honaas L."/>
            <person name="Yang Z."/>
            <person name="Spallek T."/>
            <person name="Conn C.E."/>
            <person name="Ichihashi Y."/>
            <person name="Cheong K."/>
            <person name="Cui S."/>
            <person name="Der J.P."/>
            <person name="Gundlach H."/>
            <person name="Jiao Y."/>
            <person name="Hori C."/>
            <person name="Ishida J.K."/>
            <person name="Kasahara H."/>
            <person name="Kiba T."/>
            <person name="Kim M.S."/>
            <person name="Koo N."/>
            <person name="Laohavisit A."/>
            <person name="Lee Y.H."/>
            <person name="Lumba S."/>
            <person name="McCourt P."/>
            <person name="Mortimer J.C."/>
            <person name="Mutuku J.M."/>
            <person name="Nomura T."/>
            <person name="Sasaki-Sekimoto Y."/>
            <person name="Seto Y."/>
            <person name="Wang Y."/>
            <person name="Wakatake T."/>
            <person name="Sakakibara H."/>
            <person name="Demura T."/>
            <person name="Yamaguchi S."/>
            <person name="Yoneyama K."/>
            <person name="Manabe R.I."/>
            <person name="Nelson D.C."/>
            <person name="Schulman A.H."/>
            <person name="Timko M.P."/>
            <person name="dePamphilis C.W."/>
            <person name="Choi D."/>
            <person name="Shirasu K."/>
        </authorList>
    </citation>
    <scope>NUCLEOTIDE SEQUENCE [LARGE SCALE GENOMIC DNA]</scope>
    <source>
        <strain evidence="3">cv. UVA1</strain>
    </source>
</reference>
<dbReference type="EMBL" id="BKCP01013625">
    <property type="protein sequence ID" value="GER57749.1"/>
    <property type="molecule type" value="Genomic_DNA"/>
</dbReference>
<protein>
    <submittedName>
        <fullName evidence="2">Dehydrin family protein</fullName>
    </submittedName>
</protein>
<proteinExistence type="predicted"/>
<sequence length="196" mass="22767">MIVNPTTEFLQILVEPISEPIIELRKLNGLHKRKQEPGTSRTSLHHRYPKICYTTNPKRQLSIVDSNFGRNFNRSTTKESKGEKHIRMDELQRTHTHSSSISLCRLCSDEEVKEGGERKKKKKSDNILVAQELIHTIKRKAREGYGIKETIKEKKSGDHKGEKDEYEEKNAEGETEEHKKGFLEKMKEKIPDGHHK</sequence>
<evidence type="ECO:0000256" key="1">
    <source>
        <dbReference type="SAM" id="MobiDB-lite"/>
    </source>
</evidence>
<gene>
    <name evidence="2" type="ORF">STAS_35590</name>
</gene>
<dbReference type="OrthoDB" id="1934367at2759"/>
<comment type="caution">
    <text evidence="2">The sequence shown here is derived from an EMBL/GenBank/DDBJ whole genome shotgun (WGS) entry which is preliminary data.</text>
</comment>